<evidence type="ECO:0000313" key="1">
    <source>
        <dbReference type="EMBL" id="KRY39713.1"/>
    </source>
</evidence>
<protein>
    <submittedName>
        <fullName evidence="1">Uncharacterized protein</fullName>
    </submittedName>
</protein>
<dbReference type="EMBL" id="JYDH01000017">
    <property type="protein sequence ID" value="KRY39713.1"/>
    <property type="molecule type" value="Genomic_DNA"/>
</dbReference>
<accession>A0A0V1BS73</accession>
<keyword evidence="2" id="KW-1185">Reference proteome</keyword>
<evidence type="ECO:0000313" key="2">
    <source>
        <dbReference type="Proteomes" id="UP000054776"/>
    </source>
</evidence>
<sequence length="64" mass="7127">MGYRLASLAQHITSSTFVENPANMMDYIVHSLYVTQASVVMLYSEVYVAFNQNAGDTSLSFENV</sequence>
<dbReference type="OrthoDB" id="5931733at2759"/>
<name>A0A0V1BS73_TRISP</name>
<dbReference type="Proteomes" id="UP000054776">
    <property type="component" value="Unassembled WGS sequence"/>
</dbReference>
<comment type="caution">
    <text evidence="1">The sequence shown here is derived from an EMBL/GenBank/DDBJ whole genome shotgun (WGS) entry which is preliminary data.</text>
</comment>
<dbReference type="AlphaFoldDB" id="A0A0V1BS73"/>
<dbReference type="InParanoid" id="A0A0V1BS73"/>
<gene>
    <name evidence="1" type="ORF">T01_7793</name>
</gene>
<proteinExistence type="predicted"/>
<reference evidence="1 2" key="1">
    <citation type="submission" date="2015-01" db="EMBL/GenBank/DDBJ databases">
        <title>Evolution of Trichinella species and genotypes.</title>
        <authorList>
            <person name="Korhonen P.K."/>
            <person name="Edoardo P."/>
            <person name="Giuseppe L.R."/>
            <person name="Gasser R.B."/>
        </authorList>
    </citation>
    <scope>NUCLEOTIDE SEQUENCE [LARGE SCALE GENOMIC DNA]</scope>
    <source>
        <strain evidence="1">ISS3</strain>
    </source>
</reference>
<organism evidence="1 2">
    <name type="scientific">Trichinella spiralis</name>
    <name type="common">Trichina worm</name>
    <dbReference type="NCBI Taxonomy" id="6334"/>
    <lineage>
        <taxon>Eukaryota</taxon>
        <taxon>Metazoa</taxon>
        <taxon>Ecdysozoa</taxon>
        <taxon>Nematoda</taxon>
        <taxon>Enoplea</taxon>
        <taxon>Dorylaimia</taxon>
        <taxon>Trichinellida</taxon>
        <taxon>Trichinellidae</taxon>
        <taxon>Trichinella</taxon>
    </lineage>
</organism>